<protein>
    <submittedName>
        <fullName evidence="1">Unannotated protein</fullName>
    </submittedName>
</protein>
<dbReference type="AlphaFoldDB" id="A0A6J6GY67"/>
<name>A0A6J6GY67_9ZZZZ</name>
<gene>
    <name evidence="1" type="ORF">UFOPK1854_00239</name>
</gene>
<accession>A0A6J6GY67</accession>
<evidence type="ECO:0000313" key="1">
    <source>
        <dbReference type="EMBL" id="CAB4605330.1"/>
    </source>
</evidence>
<organism evidence="1">
    <name type="scientific">freshwater metagenome</name>
    <dbReference type="NCBI Taxonomy" id="449393"/>
    <lineage>
        <taxon>unclassified sequences</taxon>
        <taxon>metagenomes</taxon>
        <taxon>ecological metagenomes</taxon>
    </lineage>
</organism>
<proteinExistence type="predicted"/>
<reference evidence="1" key="1">
    <citation type="submission" date="2020-05" db="EMBL/GenBank/DDBJ databases">
        <authorList>
            <person name="Chiriac C."/>
            <person name="Salcher M."/>
            <person name="Ghai R."/>
            <person name="Kavagutti S V."/>
        </authorList>
    </citation>
    <scope>NUCLEOTIDE SEQUENCE</scope>
</reference>
<dbReference type="EMBL" id="CAEZUT010000014">
    <property type="protein sequence ID" value="CAB4605330.1"/>
    <property type="molecule type" value="Genomic_DNA"/>
</dbReference>
<sequence length="52" mass="5624">MLESLGETISAIFSVTTVDVSVPFGSTVVLIEELFFSARFALLISDPLTPVY</sequence>